<feature type="non-terminal residue" evidence="2">
    <location>
        <position position="1"/>
    </location>
</feature>
<gene>
    <name evidence="2" type="ORF">LI282_23015</name>
</gene>
<evidence type="ECO:0000256" key="1">
    <source>
        <dbReference type="SAM" id="Phobius"/>
    </source>
</evidence>
<protein>
    <submittedName>
        <fullName evidence="2">Caspase family protein</fullName>
    </submittedName>
</protein>
<evidence type="ECO:0000313" key="3">
    <source>
        <dbReference type="Proteomes" id="UP001199363"/>
    </source>
</evidence>
<keyword evidence="1" id="KW-0812">Transmembrane</keyword>
<proteinExistence type="predicted"/>
<comment type="caution">
    <text evidence="2">The sequence shown here is derived from an EMBL/GenBank/DDBJ whole genome shotgun (WGS) entry which is preliminary data.</text>
</comment>
<evidence type="ECO:0000313" key="2">
    <source>
        <dbReference type="EMBL" id="MCB7283864.1"/>
    </source>
</evidence>
<dbReference type="RefSeq" id="WP_254887830.1">
    <property type="nucleotide sequence ID" value="NZ_JAHOOU010000174.1"/>
</dbReference>
<reference evidence="2" key="1">
    <citation type="submission" date="2021-10" db="EMBL/GenBank/DDBJ databases">
        <title>Collection of gut derived symbiotic bacterial strains cultured from healthy donors.</title>
        <authorList>
            <person name="Lin H."/>
            <person name="Littmann E."/>
            <person name="Kohout C."/>
            <person name="Pamer E.G."/>
        </authorList>
    </citation>
    <scope>NUCLEOTIDE SEQUENCE</scope>
    <source>
        <strain evidence="2">DFI.1.167</strain>
    </source>
</reference>
<organism evidence="2 3">
    <name type="scientific">Phocaeicola vulgatus</name>
    <name type="common">Bacteroides vulgatus</name>
    <dbReference type="NCBI Taxonomy" id="821"/>
    <lineage>
        <taxon>Bacteria</taxon>
        <taxon>Pseudomonadati</taxon>
        <taxon>Bacteroidota</taxon>
        <taxon>Bacteroidia</taxon>
        <taxon>Bacteroidales</taxon>
        <taxon>Bacteroidaceae</taxon>
        <taxon>Phocaeicola</taxon>
    </lineage>
</organism>
<dbReference type="Proteomes" id="UP001199363">
    <property type="component" value="Unassembled WGS sequence"/>
</dbReference>
<keyword evidence="1" id="KW-1133">Transmembrane helix</keyword>
<feature type="transmembrane region" description="Helical" evidence="1">
    <location>
        <begin position="6"/>
        <end position="28"/>
    </location>
</feature>
<accession>A0AAW4V1Y9</accession>
<name>A0AAW4V1Y9_PHOVU</name>
<sequence>MVAQFSTGILAHFSISIYILNGILYEIYFNSHGEFRQKEIKRFCLDSVWGLIGQQSLSSSFQFIQERLIPYKGRLSYIPGEQTDNIEVHIIGNILRGKTEIEAIRYNGKDIKEDISTRYGKEGKSENLINILSDYLVAPSYIIQLSPAISTEVYTIIQPQVSVDDNHWNIRLNLYS</sequence>
<keyword evidence="1" id="KW-0472">Membrane</keyword>
<dbReference type="EMBL" id="JAJCQG010000200">
    <property type="protein sequence ID" value="MCB7283864.1"/>
    <property type="molecule type" value="Genomic_DNA"/>
</dbReference>
<dbReference type="AlphaFoldDB" id="A0AAW4V1Y9"/>